<feature type="transmembrane region" description="Helical" evidence="6">
    <location>
        <begin position="238"/>
        <end position="265"/>
    </location>
</feature>
<dbReference type="PANTHER" id="PTHR42770:SF18">
    <property type="entry name" value="ARGININE_AGMATINE ANTIPORTER"/>
    <property type="match status" value="1"/>
</dbReference>
<feature type="transmembrane region" description="Helical" evidence="6">
    <location>
        <begin position="434"/>
        <end position="452"/>
    </location>
</feature>
<dbReference type="InterPro" id="IPR002293">
    <property type="entry name" value="AA/rel_permease1"/>
</dbReference>
<name>A0A285EH44_9ACTN</name>
<evidence type="ECO:0000256" key="3">
    <source>
        <dbReference type="ARBA" id="ARBA00022692"/>
    </source>
</evidence>
<dbReference type="RefSeq" id="WP_097207307.1">
    <property type="nucleotide sequence ID" value="NZ_JACHXB010000002.1"/>
</dbReference>
<dbReference type="OrthoDB" id="9762947at2"/>
<feature type="transmembrane region" description="Helical" evidence="6">
    <location>
        <begin position="168"/>
        <end position="188"/>
    </location>
</feature>
<feature type="transmembrane region" description="Helical" evidence="6">
    <location>
        <begin position="103"/>
        <end position="123"/>
    </location>
</feature>
<evidence type="ECO:0000256" key="1">
    <source>
        <dbReference type="ARBA" id="ARBA00004651"/>
    </source>
</evidence>
<feature type="transmembrane region" description="Helical" evidence="6">
    <location>
        <begin position="200"/>
        <end position="226"/>
    </location>
</feature>
<keyword evidence="5 6" id="KW-0472">Membrane</keyword>
<evidence type="ECO:0000256" key="5">
    <source>
        <dbReference type="ARBA" id="ARBA00023136"/>
    </source>
</evidence>
<accession>A0A285EH44</accession>
<gene>
    <name evidence="7" type="ORF">SAMN06893097_106301</name>
</gene>
<sequence>MSTAPAPPAGPVPADEEPRGTLGLGPATALIVGSIIGVGIFNLPASLASYGPISLIAMALTTVGALALAVMFASLSRRLPADGGPYAYARAAFGNLAGFSNAWLYWITAWSGNAAIVVGWVLYVEEFVNTDQNKAFSVVLALIGLWLPAAINLRGVGAMGTVQTWTSILKFIPLVFMSTAGLFFMSSGNFDVWNTSGDSAVGAIFGAMALCLFSYLGVECAAVAAAKVRNPDKNVPRATIYGTLGTAVVYLLSLTAVFGIVSAATLSESTAPFAAAVNQIFGGTWAGYVMSALVVISGFGALNGWTMICAEMPLAAAKDGLFPERFKKLNRNGVPAFGIVVSTALASIFMIMSYAGSVGITVFNTLVYMSGITAAIPYAFSALAQIKWRLVDHRELQTPRFVRDLGIAVVGLVFSVLFIWYSRNTGEDTFIKEYLPFIFAGGAFLAGIPIYLKHRTSMSEPPAVPAWRP</sequence>
<dbReference type="AlphaFoldDB" id="A0A285EH44"/>
<dbReference type="GO" id="GO:0022857">
    <property type="term" value="F:transmembrane transporter activity"/>
    <property type="evidence" value="ECO:0007669"/>
    <property type="project" value="InterPro"/>
</dbReference>
<feature type="transmembrane region" description="Helical" evidence="6">
    <location>
        <begin position="334"/>
        <end position="354"/>
    </location>
</feature>
<dbReference type="PIRSF" id="PIRSF006060">
    <property type="entry name" value="AA_transporter"/>
    <property type="match status" value="1"/>
</dbReference>
<feature type="transmembrane region" description="Helical" evidence="6">
    <location>
        <begin position="135"/>
        <end position="156"/>
    </location>
</feature>
<reference evidence="7 8" key="1">
    <citation type="submission" date="2017-09" db="EMBL/GenBank/DDBJ databases">
        <authorList>
            <person name="Ehlers B."/>
            <person name="Leendertz F.H."/>
        </authorList>
    </citation>
    <scope>NUCLEOTIDE SEQUENCE [LARGE SCALE GENOMIC DNA]</scope>
    <source>
        <strain evidence="7 8">DSM 46844</strain>
    </source>
</reference>
<dbReference type="GO" id="GO:0005886">
    <property type="term" value="C:plasma membrane"/>
    <property type="evidence" value="ECO:0007669"/>
    <property type="project" value="UniProtKB-SubCell"/>
</dbReference>
<keyword evidence="8" id="KW-1185">Reference proteome</keyword>
<dbReference type="EMBL" id="OBDO01000006">
    <property type="protein sequence ID" value="SNX97351.1"/>
    <property type="molecule type" value="Genomic_DNA"/>
</dbReference>
<dbReference type="Proteomes" id="UP000219514">
    <property type="component" value="Unassembled WGS sequence"/>
</dbReference>
<feature type="transmembrane region" description="Helical" evidence="6">
    <location>
        <begin position="21"/>
        <end position="41"/>
    </location>
</feature>
<feature type="transmembrane region" description="Helical" evidence="6">
    <location>
        <begin position="53"/>
        <end position="75"/>
    </location>
</feature>
<evidence type="ECO:0000313" key="7">
    <source>
        <dbReference type="EMBL" id="SNX97351.1"/>
    </source>
</evidence>
<protein>
    <submittedName>
        <fullName evidence="7">Amino acid/polyamine/organocation transporter, APC superfamily</fullName>
    </submittedName>
</protein>
<keyword evidence="2" id="KW-1003">Cell membrane</keyword>
<proteinExistence type="predicted"/>
<dbReference type="Pfam" id="PF13520">
    <property type="entry name" value="AA_permease_2"/>
    <property type="match status" value="1"/>
</dbReference>
<evidence type="ECO:0000256" key="2">
    <source>
        <dbReference type="ARBA" id="ARBA00022475"/>
    </source>
</evidence>
<evidence type="ECO:0000256" key="6">
    <source>
        <dbReference type="SAM" id="Phobius"/>
    </source>
</evidence>
<organism evidence="7 8">
    <name type="scientific">Geodermatophilus sabuli</name>
    <dbReference type="NCBI Taxonomy" id="1564158"/>
    <lineage>
        <taxon>Bacteria</taxon>
        <taxon>Bacillati</taxon>
        <taxon>Actinomycetota</taxon>
        <taxon>Actinomycetes</taxon>
        <taxon>Geodermatophilales</taxon>
        <taxon>Geodermatophilaceae</taxon>
        <taxon>Geodermatophilus</taxon>
    </lineage>
</organism>
<comment type="subcellular location">
    <subcellularLocation>
        <location evidence="1">Cell membrane</location>
        <topology evidence="1">Multi-pass membrane protein</topology>
    </subcellularLocation>
</comment>
<feature type="transmembrane region" description="Helical" evidence="6">
    <location>
        <begin position="285"/>
        <end position="305"/>
    </location>
</feature>
<evidence type="ECO:0000313" key="8">
    <source>
        <dbReference type="Proteomes" id="UP000219514"/>
    </source>
</evidence>
<keyword evidence="3 6" id="KW-0812">Transmembrane</keyword>
<dbReference type="PANTHER" id="PTHR42770">
    <property type="entry name" value="AMINO ACID TRANSPORTER-RELATED"/>
    <property type="match status" value="1"/>
</dbReference>
<evidence type="ECO:0000256" key="4">
    <source>
        <dbReference type="ARBA" id="ARBA00022989"/>
    </source>
</evidence>
<keyword evidence="4 6" id="KW-1133">Transmembrane helix</keyword>
<dbReference type="InterPro" id="IPR050367">
    <property type="entry name" value="APC_superfamily"/>
</dbReference>
<feature type="transmembrane region" description="Helical" evidence="6">
    <location>
        <begin position="405"/>
        <end position="422"/>
    </location>
</feature>
<dbReference type="Gene3D" id="1.20.1740.10">
    <property type="entry name" value="Amino acid/polyamine transporter I"/>
    <property type="match status" value="1"/>
</dbReference>
<feature type="transmembrane region" description="Helical" evidence="6">
    <location>
        <begin position="366"/>
        <end position="384"/>
    </location>
</feature>